<feature type="transmembrane region" description="Helical" evidence="2">
    <location>
        <begin position="87"/>
        <end position="107"/>
    </location>
</feature>
<dbReference type="AlphaFoldDB" id="A0AAD7HB21"/>
<keyword evidence="2" id="KW-0812">Transmembrane</keyword>
<dbReference type="Proteomes" id="UP001215280">
    <property type="component" value="Unassembled WGS sequence"/>
</dbReference>
<feature type="transmembrane region" description="Helical" evidence="2">
    <location>
        <begin position="58"/>
        <end position="81"/>
    </location>
</feature>
<evidence type="ECO:0000313" key="4">
    <source>
        <dbReference type="Proteomes" id="UP001215280"/>
    </source>
</evidence>
<feature type="region of interest" description="Disordered" evidence="1">
    <location>
        <begin position="308"/>
        <end position="357"/>
    </location>
</feature>
<protein>
    <submittedName>
        <fullName evidence="3">Uncharacterized protein</fullName>
    </submittedName>
</protein>
<evidence type="ECO:0000313" key="3">
    <source>
        <dbReference type="EMBL" id="KAJ7716391.1"/>
    </source>
</evidence>
<keyword evidence="2" id="KW-0472">Membrane</keyword>
<feature type="transmembrane region" description="Helical" evidence="2">
    <location>
        <begin position="250"/>
        <end position="271"/>
    </location>
</feature>
<sequence length="357" mass="39017">MSQPPEPPGLPASLARQIQVSAYVFSGSTAVLFWDILNNLRSDYYMLFKQKLHMTSAAYVVSRIASSVYVLGFTLFASYPLRACNTAHVVFDSFFPIAVSAAAYLFFSRVRAIYGGARLVSVVFGVLMLGVFGISMTIPIAGAGNAIAVGEECLVVRIQAYSGTAGIMIMVYDTLVFLAISYRLVANFDMQQEKTINCNWVARARILFSGSNLPAFSKSLFTDGQMYYLIAVIANVVTTLMVYVPDISAVYHGILVIPNVALTSIMACRVYRNTRLIRNGREFSLPTLNSLSASRDIPIPLSVVRLPPEHTGITGSSTDVEGERSHSSPDKSDTLNSPAKTNIRHFLSEESPESYVP</sequence>
<evidence type="ECO:0000256" key="1">
    <source>
        <dbReference type="SAM" id="MobiDB-lite"/>
    </source>
</evidence>
<reference evidence="3" key="1">
    <citation type="submission" date="2023-03" db="EMBL/GenBank/DDBJ databases">
        <title>Massive genome expansion in bonnet fungi (Mycena s.s.) driven by repeated elements and novel gene families across ecological guilds.</title>
        <authorList>
            <consortium name="Lawrence Berkeley National Laboratory"/>
            <person name="Harder C.B."/>
            <person name="Miyauchi S."/>
            <person name="Viragh M."/>
            <person name="Kuo A."/>
            <person name="Thoen E."/>
            <person name="Andreopoulos B."/>
            <person name="Lu D."/>
            <person name="Skrede I."/>
            <person name="Drula E."/>
            <person name="Henrissat B."/>
            <person name="Morin E."/>
            <person name="Kohler A."/>
            <person name="Barry K."/>
            <person name="LaButti K."/>
            <person name="Morin E."/>
            <person name="Salamov A."/>
            <person name="Lipzen A."/>
            <person name="Mereny Z."/>
            <person name="Hegedus B."/>
            <person name="Baldrian P."/>
            <person name="Stursova M."/>
            <person name="Weitz H."/>
            <person name="Taylor A."/>
            <person name="Grigoriev I.V."/>
            <person name="Nagy L.G."/>
            <person name="Martin F."/>
            <person name="Kauserud H."/>
        </authorList>
    </citation>
    <scope>NUCLEOTIDE SEQUENCE</scope>
    <source>
        <strain evidence="3">CBHHK188m</strain>
    </source>
</reference>
<feature type="compositionally biased region" description="Basic and acidic residues" evidence="1">
    <location>
        <begin position="321"/>
        <end position="333"/>
    </location>
</feature>
<feature type="transmembrane region" description="Helical" evidence="2">
    <location>
        <begin position="226"/>
        <end position="244"/>
    </location>
</feature>
<keyword evidence="4" id="KW-1185">Reference proteome</keyword>
<accession>A0AAD7HB21</accession>
<feature type="transmembrane region" description="Helical" evidence="2">
    <location>
        <begin position="20"/>
        <end position="37"/>
    </location>
</feature>
<feature type="transmembrane region" description="Helical" evidence="2">
    <location>
        <begin position="119"/>
        <end position="141"/>
    </location>
</feature>
<keyword evidence="2" id="KW-1133">Transmembrane helix</keyword>
<evidence type="ECO:0000256" key="2">
    <source>
        <dbReference type="SAM" id="Phobius"/>
    </source>
</evidence>
<proteinExistence type="predicted"/>
<dbReference type="EMBL" id="JARJLG010000332">
    <property type="protein sequence ID" value="KAJ7716391.1"/>
    <property type="molecule type" value="Genomic_DNA"/>
</dbReference>
<organism evidence="3 4">
    <name type="scientific">Mycena maculata</name>
    <dbReference type="NCBI Taxonomy" id="230809"/>
    <lineage>
        <taxon>Eukaryota</taxon>
        <taxon>Fungi</taxon>
        <taxon>Dikarya</taxon>
        <taxon>Basidiomycota</taxon>
        <taxon>Agaricomycotina</taxon>
        <taxon>Agaricomycetes</taxon>
        <taxon>Agaricomycetidae</taxon>
        <taxon>Agaricales</taxon>
        <taxon>Marasmiineae</taxon>
        <taxon>Mycenaceae</taxon>
        <taxon>Mycena</taxon>
    </lineage>
</organism>
<gene>
    <name evidence="3" type="ORF">DFH07DRAFT_973911</name>
</gene>
<name>A0AAD7HB21_9AGAR</name>
<comment type="caution">
    <text evidence="3">The sequence shown here is derived from an EMBL/GenBank/DDBJ whole genome shotgun (WGS) entry which is preliminary data.</text>
</comment>
<feature type="transmembrane region" description="Helical" evidence="2">
    <location>
        <begin position="161"/>
        <end position="185"/>
    </location>
</feature>